<evidence type="ECO:0000256" key="3">
    <source>
        <dbReference type="ARBA" id="ARBA00023136"/>
    </source>
</evidence>
<dbReference type="GO" id="GO:0022857">
    <property type="term" value="F:transmembrane transporter activity"/>
    <property type="evidence" value="ECO:0007669"/>
    <property type="project" value="InterPro"/>
</dbReference>
<name>A0A1M7AKK8_9GAMM</name>
<gene>
    <name evidence="6" type="ORF">SAMN05192556_11429</name>
</gene>
<keyword evidence="3 4" id="KW-0472">Membrane</keyword>
<organism evidence="6 7">
    <name type="scientific">Halomonas caseinilytica</name>
    <dbReference type="NCBI Taxonomy" id="438744"/>
    <lineage>
        <taxon>Bacteria</taxon>
        <taxon>Pseudomonadati</taxon>
        <taxon>Pseudomonadota</taxon>
        <taxon>Gammaproteobacteria</taxon>
        <taxon>Oceanospirillales</taxon>
        <taxon>Halomonadaceae</taxon>
        <taxon>Halomonas</taxon>
    </lineage>
</organism>
<evidence type="ECO:0000259" key="5">
    <source>
        <dbReference type="PROSITE" id="PS50850"/>
    </source>
</evidence>
<evidence type="ECO:0000313" key="6">
    <source>
        <dbReference type="EMBL" id="SHL42939.1"/>
    </source>
</evidence>
<dbReference type="PANTHER" id="PTHR23523">
    <property type="match status" value="1"/>
</dbReference>
<keyword evidence="2 4" id="KW-1133">Transmembrane helix</keyword>
<feature type="transmembrane region" description="Helical" evidence="4">
    <location>
        <begin position="238"/>
        <end position="259"/>
    </location>
</feature>
<evidence type="ECO:0000256" key="4">
    <source>
        <dbReference type="SAM" id="Phobius"/>
    </source>
</evidence>
<accession>A0A1M7AKK8</accession>
<dbReference type="SUPFAM" id="SSF103473">
    <property type="entry name" value="MFS general substrate transporter"/>
    <property type="match status" value="1"/>
</dbReference>
<dbReference type="Proteomes" id="UP000184248">
    <property type="component" value="Unassembled WGS sequence"/>
</dbReference>
<feature type="transmembrane region" description="Helical" evidence="4">
    <location>
        <begin position="33"/>
        <end position="50"/>
    </location>
</feature>
<dbReference type="EMBL" id="FRAL01000014">
    <property type="protein sequence ID" value="SHL42939.1"/>
    <property type="molecule type" value="Genomic_DNA"/>
</dbReference>
<proteinExistence type="predicted"/>
<feature type="transmembrane region" description="Helical" evidence="4">
    <location>
        <begin position="362"/>
        <end position="381"/>
    </location>
</feature>
<sequence>MPNVITRHKSGHPPVFRVTIMETTLTDRSTQRVLPLIPAILLAMLVGLNLRPSMAAIGPLVERIQADIAISYAQLALLTTLPVLAMGAGCFIAVALARRCGANHLIGGSLLMIALADGFRLAGHGVTTLLITALVAGIGIAGIQALLPALIKQQAKQRTPLVMGWYIAAIMGGAALAATLAATLADLTGSWRASLALWGLVALVAFLAWQRRGPVLPDTVKGKEQRDHRASLYRQPRVWTLAIFFSLCASGYACVLAWLPPYYMELGWTESAAGLLLGYLTALEVVAGLVLPALAQRRADRRPVLLIPLTCSLAGFLLLWHTPESSPWFITTLLGIGLGGLFPLSLIVSMDHHPDAQRAGNITAIAQGAGYSLGALTPLIAGVIRDQFGGFELAWASLAGTTLLMALISLRFDPRRFSTVIHD</sequence>
<dbReference type="InterPro" id="IPR052524">
    <property type="entry name" value="MFS_Cyanate_Porter"/>
</dbReference>
<protein>
    <submittedName>
        <fullName evidence="6">MFS transporter, CP family, cyanate transporter</fullName>
    </submittedName>
</protein>
<dbReference type="AlphaFoldDB" id="A0A1M7AKK8"/>
<feature type="transmembrane region" description="Helical" evidence="4">
    <location>
        <begin position="191"/>
        <end position="209"/>
    </location>
</feature>
<feature type="transmembrane region" description="Helical" evidence="4">
    <location>
        <begin position="129"/>
        <end position="151"/>
    </location>
</feature>
<evidence type="ECO:0000313" key="7">
    <source>
        <dbReference type="Proteomes" id="UP000184248"/>
    </source>
</evidence>
<keyword evidence="1 4" id="KW-0812">Transmembrane</keyword>
<dbReference type="InterPro" id="IPR036259">
    <property type="entry name" value="MFS_trans_sf"/>
</dbReference>
<feature type="domain" description="Major facilitator superfamily (MFS) profile" evidence="5">
    <location>
        <begin position="39"/>
        <end position="417"/>
    </location>
</feature>
<feature type="transmembrane region" description="Helical" evidence="4">
    <location>
        <begin position="393"/>
        <end position="412"/>
    </location>
</feature>
<dbReference type="InterPro" id="IPR011701">
    <property type="entry name" value="MFS"/>
</dbReference>
<feature type="transmembrane region" description="Helical" evidence="4">
    <location>
        <begin position="104"/>
        <end position="123"/>
    </location>
</feature>
<feature type="transmembrane region" description="Helical" evidence="4">
    <location>
        <begin position="271"/>
        <end position="291"/>
    </location>
</feature>
<feature type="transmembrane region" description="Helical" evidence="4">
    <location>
        <begin position="163"/>
        <end position="185"/>
    </location>
</feature>
<feature type="transmembrane region" description="Helical" evidence="4">
    <location>
        <begin position="70"/>
        <end position="97"/>
    </location>
</feature>
<dbReference type="Pfam" id="PF07690">
    <property type="entry name" value="MFS_1"/>
    <property type="match status" value="1"/>
</dbReference>
<dbReference type="PROSITE" id="PS50850">
    <property type="entry name" value="MFS"/>
    <property type="match status" value="1"/>
</dbReference>
<evidence type="ECO:0000256" key="2">
    <source>
        <dbReference type="ARBA" id="ARBA00022989"/>
    </source>
</evidence>
<dbReference type="PANTHER" id="PTHR23523:SF1">
    <property type="entry name" value="CYANATE TRANSPORT PROTEIN CYNX"/>
    <property type="match status" value="1"/>
</dbReference>
<dbReference type="RefSeq" id="WP_244534502.1">
    <property type="nucleotide sequence ID" value="NZ_BDEO01000013.1"/>
</dbReference>
<keyword evidence="7" id="KW-1185">Reference proteome</keyword>
<feature type="transmembrane region" description="Helical" evidence="4">
    <location>
        <begin position="328"/>
        <end position="350"/>
    </location>
</feature>
<evidence type="ECO:0000256" key="1">
    <source>
        <dbReference type="ARBA" id="ARBA00022692"/>
    </source>
</evidence>
<dbReference type="InterPro" id="IPR020846">
    <property type="entry name" value="MFS_dom"/>
</dbReference>
<reference evidence="7" key="1">
    <citation type="submission" date="2016-11" db="EMBL/GenBank/DDBJ databases">
        <authorList>
            <person name="Varghese N."/>
            <person name="Submissions S."/>
        </authorList>
    </citation>
    <scope>NUCLEOTIDE SEQUENCE [LARGE SCALE GENOMIC DNA]</scope>
    <source>
        <strain evidence="7">ALO Sharm</strain>
    </source>
</reference>
<feature type="transmembrane region" description="Helical" evidence="4">
    <location>
        <begin position="303"/>
        <end position="322"/>
    </location>
</feature>
<dbReference type="Gene3D" id="1.20.1250.20">
    <property type="entry name" value="MFS general substrate transporter like domains"/>
    <property type="match status" value="2"/>
</dbReference>